<name>A0A8T4C7Z4_9ARCH</name>
<dbReference type="InterPro" id="IPR036397">
    <property type="entry name" value="RNaseH_sf"/>
</dbReference>
<protein>
    <recommendedName>
        <fullName evidence="1">Predicted 3'-5' exonuclease PolB-like domain-containing protein</fullName>
    </recommendedName>
</protein>
<proteinExistence type="predicted"/>
<dbReference type="InterPro" id="IPR019288">
    <property type="entry name" value="3'-5'_exonuclease_PolB-like"/>
</dbReference>
<sequence>MDYFYVDIETVPLDKEKYLSLDEEERKKLLNPIDSRIVAIGVKKNTLVESILQGEDEASLLREFWSLLERKTGPNALPYRIVGFNIKDFDLPFLVTRSFILNVPIVPFLLKDVIDIREQISAYKYGPTRGKLKEFAALLNIPTLNEMDGSQVAERYWNQEHEKIREYLRKDLEITQKMHERMKKLRIDEIGRW</sequence>
<dbReference type="AlphaFoldDB" id="A0A8T4C7Z4"/>
<evidence type="ECO:0000313" key="3">
    <source>
        <dbReference type="Proteomes" id="UP000774699"/>
    </source>
</evidence>
<dbReference type="EMBL" id="VGJJ01000049">
    <property type="protein sequence ID" value="MBM3282579.1"/>
    <property type="molecule type" value="Genomic_DNA"/>
</dbReference>
<dbReference type="Pfam" id="PF10108">
    <property type="entry name" value="DNA_pol_B_exo2"/>
    <property type="match status" value="1"/>
</dbReference>
<organism evidence="2 3">
    <name type="scientific">Candidatus Iainarchaeum sp</name>
    <dbReference type="NCBI Taxonomy" id="3101447"/>
    <lineage>
        <taxon>Archaea</taxon>
        <taxon>Candidatus Iainarchaeota</taxon>
        <taxon>Candidatus Iainarchaeia</taxon>
        <taxon>Candidatus Iainarchaeales</taxon>
        <taxon>Candidatus Iainarchaeaceae</taxon>
        <taxon>Candidatus Iainarchaeum</taxon>
    </lineage>
</organism>
<dbReference type="Proteomes" id="UP000774699">
    <property type="component" value="Unassembled WGS sequence"/>
</dbReference>
<comment type="caution">
    <text evidence="2">The sequence shown here is derived from an EMBL/GenBank/DDBJ whole genome shotgun (WGS) entry which is preliminary data.</text>
</comment>
<reference evidence="2" key="1">
    <citation type="submission" date="2019-03" db="EMBL/GenBank/DDBJ databases">
        <title>Lake Tanganyika Metagenome-Assembled Genomes (MAGs).</title>
        <authorList>
            <person name="Tran P."/>
        </authorList>
    </citation>
    <scope>NUCLEOTIDE SEQUENCE</scope>
    <source>
        <strain evidence="2">M_DeepCast_50m_m2_156</strain>
    </source>
</reference>
<dbReference type="GO" id="GO:0003676">
    <property type="term" value="F:nucleic acid binding"/>
    <property type="evidence" value="ECO:0007669"/>
    <property type="project" value="InterPro"/>
</dbReference>
<dbReference type="InterPro" id="IPR012337">
    <property type="entry name" value="RNaseH-like_sf"/>
</dbReference>
<gene>
    <name evidence="2" type="ORF">FJY86_04560</name>
</gene>
<dbReference type="Gene3D" id="3.30.420.10">
    <property type="entry name" value="Ribonuclease H-like superfamily/Ribonuclease H"/>
    <property type="match status" value="1"/>
</dbReference>
<feature type="domain" description="Predicted 3'-5' exonuclease PolB-like" evidence="1">
    <location>
        <begin position="43"/>
        <end position="185"/>
    </location>
</feature>
<accession>A0A8T4C7Z4</accession>
<dbReference type="SUPFAM" id="SSF53098">
    <property type="entry name" value="Ribonuclease H-like"/>
    <property type="match status" value="1"/>
</dbReference>
<evidence type="ECO:0000313" key="2">
    <source>
        <dbReference type="EMBL" id="MBM3282579.1"/>
    </source>
</evidence>
<evidence type="ECO:0000259" key="1">
    <source>
        <dbReference type="Pfam" id="PF10108"/>
    </source>
</evidence>